<protein>
    <submittedName>
        <fullName evidence="1">Uncharacterized protein</fullName>
    </submittedName>
</protein>
<organism evidence="1 2">
    <name type="scientific">Symbiodinium natans</name>
    <dbReference type="NCBI Taxonomy" id="878477"/>
    <lineage>
        <taxon>Eukaryota</taxon>
        <taxon>Sar</taxon>
        <taxon>Alveolata</taxon>
        <taxon>Dinophyceae</taxon>
        <taxon>Suessiales</taxon>
        <taxon>Symbiodiniaceae</taxon>
        <taxon>Symbiodinium</taxon>
    </lineage>
</organism>
<dbReference type="EMBL" id="CAJNDS010002147">
    <property type="protein sequence ID" value="CAE7351217.1"/>
    <property type="molecule type" value="Genomic_DNA"/>
</dbReference>
<proteinExistence type="predicted"/>
<comment type="caution">
    <text evidence="1">The sequence shown here is derived from an EMBL/GenBank/DDBJ whole genome shotgun (WGS) entry which is preliminary data.</text>
</comment>
<gene>
    <name evidence="1" type="ORF">SNAT2548_LOCUS18519</name>
</gene>
<sequence>MPTVDVTVEPVSVEVEVPDECTVGQWKRMLGDGWLGDKILYSHKLQCFMVDQGGALGDEESIPTLPNRIFMKGPGSVLKMLELALNKQSGRRTSKSIPKMPLERGYAPKVALPPAVPKAGAWVGLGFRV</sequence>
<reference evidence="1" key="1">
    <citation type="submission" date="2021-02" db="EMBL/GenBank/DDBJ databases">
        <authorList>
            <person name="Dougan E. K."/>
            <person name="Rhodes N."/>
            <person name="Thang M."/>
            <person name="Chan C."/>
        </authorList>
    </citation>
    <scope>NUCLEOTIDE SEQUENCE</scope>
</reference>
<dbReference type="AlphaFoldDB" id="A0A812PHD8"/>
<evidence type="ECO:0000313" key="2">
    <source>
        <dbReference type="Proteomes" id="UP000604046"/>
    </source>
</evidence>
<keyword evidence="2" id="KW-1185">Reference proteome</keyword>
<accession>A0A812PHD8</accession>
<dbReference type="Proteomes" id="UP000604046">
    <property type="component" value="Unassembled WGS sequence"/>
</dbReference>
<evidence type="ECO:0000313" key="1">
    <source>
        <dbReference type="EMBL" id="CAE7351217.1"/>
    </source>
</evidence>
<name>A0A812PHD8_9DINO</name>